<protein>
    <submittedName>
        <fullName evidence="1">Uncharacterized protein</fullName>
    </submittedName>
</protein>
<evidence type="ECO:0000313" key="2">
    <source>
        <dbReference type="Proteomes" id="UP001341840"/>
    </source>
</evidence>
<dbReference type="EMBL" id="JASCZI010094655">
    <property type="protein sequence ID" value="MED6153832.1"/>
    <property type="molecule type" value="Genomic_DNA"/>
</dbReference>
<proteinExistence type="predicted"/>
<keyword evidence="2" id="KW-1185">Reference proteome</keyword>
<organism evidence="1 2">
    <name type="scientific">Stylosanthes scabra</name>
    <dbReference type="NCBI Taxonomy" id="79078"/>
    <lineage>
        <taxon>Eukaryota</taxon>
        <taxon>Viridiplantae</taxon>
        <taxon>Streptophyta</taxon>
        <taxon>Embryophyta</taxon>
        <taxon>Tracheophyta</taxon>
        <taxon>Spermatophyta</taxon>
        <taxon>Magnoliopsida</taxon>
        <taxon>eudicotyledons</taxon>
        <taxon>Gunneridae</taxon>
        <taxon>Pentapetalae</taxon>
        <taxon>rosids</taxon>
        <taxon>fabids</taxon>
        <taxon>Fabales</taxon>
        <taxon>Fabaceae</taxon>
        <taxon>Papilionoideae</taxon>
        <taxon>50 kb inversion clade</taxon>
        <taxon>dalbergioids sensu lato</taxon>
        <taxon>Dalbergieae</taxon>
        <taxon>Pterocarpus clade</taxon>
        <taxon>Stylosanthes</taxon>
    </lineage>
</organism>
<accession>A0ABU6TYA0</accession>
<sequence length="57" mass="6792">YLVFRGHSRWIVPQLTRQRMLMGMMKPMGNEAPFLADVDVLELLNKERPTKKIHNKR</sequence>
<feature type="non-terminal residue" evidence="1">
    <location>
        <position position="1"/>
    </location>
</feature>
<evidence type="ECO:0000313" key="1">
    <source>
        <dbReference type="EMBL" id="MED6153832.1"/>
    </source>
</evidence>
<gene>
    <name evidence="1" type="ORF">PIB30_105938</name>
</gene>
<reference evidence="1 2" key="1">
    <citation type="journal article" date="2023" name="Plants (Basel)">
        <title>Bridging the Gap: Combining Genomics and Transcriptomics Approaches to Understand Stylosanthes scabra, an Orphan Legume from the Brazilian Caatinga.</title>
        <authorList>
            <person name="Ferreira-Neto J.R.C."/>
            <person name="da Silva M.D."/>
            <person name="Binneck E."/>
            <person name="de Melo N.F."/>
            <person name="da Silva R.H."/>
            <person name="de Melo A.L.T.M."/>
            <person name="Pandolfi V."/>
            <person name="Bustamante F.O."/>
            <person name="Brasileiro-Vidal A.C."/>
            <person name="Benko-Iseppon A.M."/>
        </authorList>
    </citation>
    <scope>NUCLEOTIDE SEQUENCE [LARGE SCALE GENOMIC DNA]</scope>
    <source>
        <tissue evidence="1">Leaves</tissue>
    </source>
</reference>
<dbReference type="Proteomes" id="UP001341840">
    <property type="component" value="Unassembled WGS sequence"/>
</dbReference>
<name>A0ABU6TYA0_9FABA</name>
<comment type="caution">
    <text evidence="1">The sequence shown here is derived from an EMBL/GenBank/DDBJ whole genome shotgun (WGS) entry which is preliminary data.</text>
</comment>